<evidence type="ECO:0000256" key="2">
    <source>
        <dbReference type="ARBA" id="ARBA00004389"/>
    </source>
</evidence>
<feature type="region of interest" description="Disordered" evidence="14">
    <location>
        <begin position="518"/>
        <end position="582"/>
    </location>
</feature>
<evidence type="ECO:0000256" key="9">
    <source>
        <dbReference type="ARBA" id="ARBA00023136"/>
    </source>
</evidence>
<dbReference type="PANTHER" id="PTHR47416">
    <property type="entry name" value="BASIC-LEUCINE ZIPPER TRANSCRIPTION FACTOR F-RELATED"/>
    <property type="match status" value="1"/>
</dbReference>
<evidence type="ECO:0000256" key="10">
    <source>
        <dbReference type="ARBA" id="ARBA00023163"/>
    </source>
</evidence>
<reference evidence="17" key="1">
    <citation type="submission" date="2018-02" db="EMBL/GenBank/DDBJ databases">
        <authorList>
            <person name="Cohen D.B."/>
            <person name="Kent A.D."/>
        </authorList>
    </citation>
    <scope>NUCLEOTIDE SEQUENCE</scope>
</reference>
<feature type="region of interest" description="Disordered" evidence="14">
    <location>
        <begin position="1"/>
        <end position="22"/>
    </location>
</feature>
<comment type="similarity">
    <text evidence="3">Belongs to the bZIP family.</text>
</comment>
<sequence length="740" mass="80180">MTDQMVVEDNPNNNNNYSSEFDSLPIPPMDSLFFSENSNNGNSNGNNGIISSENYISDLGFGFGFDDNPNFELTFDDLDDLYLPSENDEFLIPDHGLDSLQPVQVSVSGSPESGASGVSVDRGGSEVEKFLNFSASESDSYDRGGDVARVSSPEFSGSGVSVSSQVSGNQPLSPNVIVVDQRVKVEDEMAAAAMKNSNSVSKRKKEQHHDEGNTPKYRRSSSSENNAAAASFINEAGNGTDDEEKRKARLMRNRESAQLSRQRKKHYVEELEDKVRAMHSTIAELNSKISYIVAENATLRQQLSGATQPPPPHSGMYPHPAMAPMGYPWMPPCPPYVVKPQGSQVPLVPIPRLKSQQPVSAPKRKSESRKSEGKTKKVASVSFLGLLFFFLLFGGMVPFVNVRYGGNGDKVPGGSGYVSNRLYDRPHERVFSVNDYSNGSGGSVGVGVSNKVDYVRGRVRVEDLEYERKGQGSDEVVRLSNGSEPLVASLYVPRNDKLVKIDGNLIIHSVLASERAMASQAAPEKKDNRETGLAIPRDSAQALAIPDVGGNRGRHAPIYRNPTGGPKALASGSADTSKDHLKSTAADGKLQQWFREGLAGPMLSSGMCTEVFQFDASPAPGAIIPASSVSNVPAEHLQNVTRLIKGRNRRILHGLPVPVAGSNYNITEEHVRKNSQEESFQGNKSSSMIVSVLIDPREAGDSEVDGRITPKSLSRIFVVVLLDSVKYVTYSCVLPRSGLI</sequence>
<comment type="subunit">
    <text evidence="13">Interacts with BZIP28.</text>
</comment>
<keyword evidence="4 15" id="KW-0812">Transmembrane</keyword>
<comment type="subcellular location">
    <subcellularLocation>
        <location evidence="2">Endoplasmic reticulum membrane</location>
        <topology evidence="2">Single-pass membrane protein</topology>
    </subcellularLocation>
    <subcellularLocation>
        <location evidence="1">Nucleus</location>
    </subcellularLocation>
</comment>
<keyword evidence="9 15" id="KW-0472">Membrane</keyword>
<evidence type="ECO:0000256" key="4">
    <source>
        <dbReference type="ARBA" id="ARBA00022692"/>
    </source>
</evidence>
<dbReference type="EMBL" id="OIVN01002963">
    <property type="protein sequence ID" value="SPD07788.1"/>
    <property type="molecule type" value="Genomic_DNA"/>
</dbReference>
<evidence type="ECO:0000256" key="6">
    <source>
        <dbReference type="ARBA" id="ARBA00022989"/>
    </source>
</evidence>
<dbReference type="Pfam" id="PF00170">
    <property type="entry name" value="bZIP_1"/>
    <property type="match status" value="1"/>
</dbReference>
<evidence type="ECO:0000256" key="13">
    <source>
        <dbReference type="ARBA" id="ARBA00065888"/>
    </source>
</evidence>
<keyword evidence="10" id="KW-0804">Transcription</keyword>
<feature type="transmembrane region" description="Helical" evidence="15">
    <location>
        <begin position="378"/>
        <end position="400"/>
    </location>
</feature>
<keyword evidence="7" id="KW-0805">Transcription regulation</keyword>
<evidence type="ECO:0000256" key="12">
    <source>
        <dbReference type="ARBA" id="ARBA00023242"/>
    </source>
</evidence>
<dbReference type="GO" id="GO:0006950">
    <property type="term" value="P:response to stress"/>
    <property type="evidence" value="ECO:0007669"/>
    <property type="project" value="UniProtKB-ARBA"/>
</dbReference>
<protein>
    <recommendedName>
        <fullName evidence="16">BZIP domain-containing protein</fullName>
    </recommendedName>
</protein>
<name>A0A2N9H7E1_FAGSY</name>
<dbReference type="PANTHER" id="PTHR47416:SF3">
    <property type="entry name" value="BZIP TRANSCRIPTION FACTOR 17-RELATED"/>
    <property type="match status" value="1"/>
</dbReference>
<dbReference type="AlphaFoldDB" id="A0A2N9H7E1"/>
<dbReference type="GO" id="GO:0005789">
    <property type="term" value="C:endoplasmic reticulum membrane"/>
    <property type="evidence" value="ECO:0007669"/>
    <property type="project" value="UniProtKB-SubCell"/>
</dbReference>
<feature type="region of interest" description="Disordered" evidence="14">
    <location>
        <begin position="349"/>
        <end position="374"/>
    </location>
</feature>
<dbReference type="GO" id="GO:0005634">
    <property type="term" value="C:nucleus"/>
    <property type="evidence" value="ECO:0007669"/>
    <property type="project" value="UniProtKB-SubCell"/>
</dbReference>
<dbReference type="FunFam" id="1.20.5.170:FF:000085">
    <property type="entry name" value="bZIP transcription factor 49"/>
    <property type="match status" value="1"/>
</dbReference>
<dbReference type="GO" id="GO:0003700">
    <property type="term" value="F:DNA-binding transcription factor activity"/>
    <property type="evidence" value="ECO:0007669"/>
    <property type="project" value="InterPro"/>
</dbReference>
<evidence type="ECO:0000256" key="11">
    <source>
        <dbReference type="ARBA" id="ARBA00023180"/>
    </source>
</evidence>
<evidence type="ECO:0000313" key="18">
    <source>
        <dbReference type="EMBL" id="SPD15220.1"/>
    </source>
</evidence>
<evidence type="ECO:0000256" key="3">
    <source>
        <dbReference type="ARBA" id="ARBA00007163"/>
    </source>
</evidence>
<feature type="region of interest" description="Disordered" evidence="14">
    <location>
        <begin position="137"/>
        <end position="173"/>
    </location>
</feature>
<keyword evidence="12" id="KW-0539">Nucleus</keyword>
<dbReference type="SMART" id="SM00338">
    <property type="entry name" value="BRLZ"/>
    <property type="match status" value="1"/>
</dbReference>
<proteinExistence type="inferred from homology"/>
<evidence type="ECO:0000256" key="7">
    <source>
        <dbReference type="ARBA" id="ARBA00023015"/>
    </source>
</evidence>
<dbReference type="InterPro" id="IPR046347">
    <property type="entry name" value="bZIP_sf"/>
</dbReference>
<feature type="compositionally biased region" description="Basic and acidic residues" evidence="14">
    <location>
        <begin position="364"/>
        <end position="374"/>
    </location>
</feature>
<dbReference type="EMBL" id="OIVN01004058">
    <property type="protein sequence ID" value="SPD15220.1"/>
    <property type="molecule type" value="Genomic_DNA"/>
</dbReference>
<evidence type="ECO:0000256" key="8">
    <source>
        <dbReference type="ARBA" id="ARBA00023125"/>
    </source>
</evidence>
<dbReference type="InterPro" id="IPR004827">
    <property type="entry name" value="bZIP"/>
</dbReference>
<dbReference type="GO" id="GO:0003677">
    <property type="term" value="F:DNA binding"/>
    <property type="evidence" value="ECO:0007669"/>
    <property type="project" value="UniProtKB-KW"/>
</dbReference>
<evidence type="ECO:0000313" key="17">
    <source>
        <dbReference type="EMBL" id="SPD07788.1"/>
    </source>
</evidence>
<keyword evidence="8" id="KW-0238">DNA-binding</keyword>
<feature type="region of interest" description="Disordered" evidence="14">
    <location>
        <begin position="192"/>
        <end position="261"/>
    </location>
</feature>
<evidence type="ECO:0000259" key="16">
    <source>
        <dbReference type="PROSITE" id="PS50217"/>
    </source>
</evidence>
<dbReference type="SUPFAM" id="SSF57959">
    <property type="entry name" value="Leucine zipper domain"/>
    <property type="match status" value="1"/>
</dbReference>
<keyword evidence="5" id="KW-0256">Endoplasmic reticulum</keyword>
<feature type="domain" description="BZIP" evidence="16">
    <location>
        <begin position="243"/>
        <end position="306"/>
    </location>
</feature>
<evidence type="ECO:0000256" key="14">
    <source>
        <dbReference type="SAM" id="MobiDB-lite"/>
    </source>
</evidence>
<feature type="compositionally biased region" description="Low complexity" evidence="14">
    <location>
        <begin position="150"/>
        <end position="168"/>
    </location>
</feature>
<evidence type="ECO:0000256" key="15">
    <source>
        <dbReference type="SAM" id="Phobius"/>
    </source>
</evidence>
<evidence type="ECO:0000256" key="5">
    <source>
        <dbReference type="ARBA" id="ARBA00022824"/>
    </source>
</evidence>
<organism evidence="17">
    <name type="scientific">Fagus sylvatica</name>
    <name type="common">Beechnut</name>
    <dbReference type="NCBI Taxonomy" id="28930"/>
    <lineage>
        <taxon>Eukaryota</taxon>
        <taxon>Viridiplantae</taxon>
        <taxon>Streptophyta</taxon>
        <taxon>Embryophyta</taxon>
        <taxon>Tracheophyta</taxon>
        <taxon>Spermatophyta</taxon>
        <taxon>Magnoliopsida</taxon>
        <taxon>eudicotyledons</taxon>
        <taxon>Gunneridae</taxon>
        <taxon>Pentapetalae</taxon>
        <taxon>rosids</taxon>
        <taxon>fabids</taxon>
        <taxon>Fagales</taxon>
        <taxon>Fagaceae</taxon>
        <taxon>Fagus</taxon>
    </lineage>
</organism>
<dbReference type="PROSITE" id="PS50217">
    <property type="entry name" value="BZIP"/>
    <property type="match status" value="1"/>
</dbReference>
<keyword evidence="11" id="KW-0325">Glycoprotein</keyword>
<dbReference type="Gene3D" id="1.20.5.170">
    <property type="match status" value="1"/>
</dbReference>
<keyword evidence="6 15" id="KW-1133">Transmembrane helix</keyword>
<gene>
    <name evidence="17" type="ORF">FSB_LOCUS35670</name>
    <name evidence="18" type="ORF">FSB_LOCUS43102</name>
</gene>
<accession>A0A2N9H7E1</accession>
<evidence type="ECO:0000256" key="1">
    <source>
        <dbReference type="ARBA" id="ARBA00004123"/>
    </source>
</evidence>
<dbReference type="CDD" id="cd14704">
    <property type="entry name" value="bZIP_HY5-like"/>
    <property type="match status" value="1"/>
</dbReference>
<feature type="compositionally biased region" description="Low complexity" evidence="14">
    <location>
        <begin position="220"/>
        <end position="238"/>
    </location>
</feature>